<evidence type="ECO:0000313" key="2">
    <source>
        <dbReference type="Proteomes" id="UP001284601"/>
    </source>
</evidence>
<dbReference type="EMBL" id="JAWSTH010000141">
    <property type="protein sequence ID" value="MDW5598420.1"/>
    <property type="molecule type" value="Genomic_DNA"/>
</dbReference>
<name>A0ABU4HYM9_9ACTN</name>
<dbReference type="Gene3D" id="3.30.530.20">
    <property type="match status" value="1"/>
</dbReference>
<dbReference type="InterPro" id="IPR023393">
    <property type="entry name" value="START-like_dom_sf"/>
</dbReference>
<keyword evidence="2" id="KW-1185">Reference proteome</keyword>
<dbReference type="Proteomes" id="UP001284601">
    <property type="component" value="Unassembled WGS sequence"/>
</dbReference>
<dbReference type="Pfam" id="PF10604">
    <property type="entry name" value="Polyketide_cyc2"/>
    <property type="match status" value="1"/>
</dbReference>
<organism evidence="1 2">
    <name type="scientific">Conexibacter stalactiti</name>
    <dbReference type="NCBI Taxonomy" id="1940611"/>
    <lineage>
        <taxon>Bacteria</taxon>
        <taxon>Bacillati</taxon>
        <taxon>Actinomycetota</taxon>
        <taxon>Thermoleophilia</taxon>
        <taxon>Solirubrobacterales</taxon>
        <taxon>Conexibacteraceae</taxon>
        <taxon>Conexibacter</taxon>
    </lineage>
</organism>
<proteinExistence type="predicted"/>
<dbReference type="InterPro" id="IPR019587">
    <property type="entry name" value="Polyketide_cyclase/dehydratase"/>
</dbReference>
<accession>A0ABU4HYM9</accession>
<comment type="caution">
    <text evidence="1">The sequence shown here is derived from an EMBL/GenBank/DDBJ whole genome shotgun (WGS) entry which is preliminary data.</text>
</comment>
<protein>
    <submittedName>
        <fullName evidence="1">SRPBCC family protein</fullName>
    </submittedName>
</protein>
<reference evidence="2" key="1">
    <citation type="submission" date="2023-07" db="EMBL/GenBank/DDBJ databases">
        <title>Conexibacter stalactiti sp. nov., isolated from stalactites in a lava cave and emended description of the genus Conexibacter.</title>
        <authorList>
            <person name="Lee S.D."/>
        </authorList>
    </citation>
    <scope>NUCLEOTIDE SEQUENCE [LARGE SCALE GENOMIC DNA]</scope>
    <source>
        <strain evidence="2">KCTC 39840</strain>
    </source>
</reference>
<gene>
    <name evidence="1" type="ORF">R7226_28935</name>
</gene>
<sequence length="160" mass="17234">MIELTIETEIARPPAAVFAFVTDPAKLSSWQVNTVSAEVEGGGPLRLGTRLREVHRGPRGRELASLVEVSAYEPPRLFALRIIEGALPIDARIELEPRAGGGGAADATAPGAADAPATRMRFTAHGQPRGALRLAQPLLRRVLRRQFAADCARLKQRLEA</sequence>
<dbReference type="SUPFAM" id="SSF55961">
    <property type="entry name" value="Bet v1-like"/>
    <property type="match status" value="1"/>
</dbReference>
<dbReference type="RefSeq" id="WP_318600949.1">
    <property type="nucleotide sequence ID" value="NZ_JAWSTH010000141.1"/>
</dbReference>
<evidence type="ECO:0000313" key="1">
    <source>
        <dbReference type="EMBL" id="MDW5598420.1"/>
    </source>
</evidence>